<keyword evidence="3" id="KW-0378">Hydrolase</keyword>
<gene>
    <name evidence="3" type="primary">trmE</name>
    <name evidence="3" type="ORF">alecur_42</name>
</gene>
<organism evidence="3 4">
    <name type="scientific">Candidatus Hodgkinia cicadicola</name>
    <dbReference type="NCBI Taxonomy" id="573658"/>
    <lineage>
        <taxon>Bacteria</taxon>
        <taxon>Pseudomonadati</taxon>
        <taxon>Pseudomonadota</taxon>
        <taxon>Alphaproteobacteria</taxon>
        <taxon>Hyphomicrobiales</taxon>
        <taxon>Candidatus Hodgkinia</taxon>
    </lineage>
</organism>
<evidence type="ECO:0000313" key="4">
    <source>
        <dbReference type="Proteomes" id="UP000229529"/>
    </source>
</evidence>
<dbReference type="EMBL" id="NXGS01000008">
    <property type="protein sequence ID" value="PIM96578.1"/>
    <property type="molecule type" value="Genomic_DNA"/>
</dbReference>
<sequence length="401" mass="44944">MANQIDRENKLIHNKINYNLARTTTIYAVVNNPPCAIVIIRLSGALVLKTLNECIDNLLAPDSWGITTLTQVVKPINKCVVRWQPSPASPTGEDYAELHVFGIQIVINKLTSKFEDMGLKLANRGEFTKRGLNNNKITPKEVIEIANYYGLKTRSPAIDRVKTAFKTAITKLESSNHQGIIGEIKQLTNHLTELIKTSLRLDNVCIVGNTNVGKSSLFNAISGKNRAIVDYGEGTTRDVLRTCFKNFSLWDTPGFNQRHVNPKFITNAWTYINDAGVIAMVSNNRQSSKPFLRIKHKAIIILIETKSDLIHKLPEQDGVIWASAYTMEGIPQINGIFNQLTRRVIITQSQLNALSLLKTSKLNKNVNTKFEMIKIANQMLNDDNNDVVNAYNLTNHFCIGK</sequence>
<name>A0ABX4MKH1_9HYPH</name>
<dbReference type="PANTHER" id="PTHR42714">
    <property type="entry name" value="TRNA MODIFICATION GTPASE GTPBP3"/>
    <property type="match status" value="1"/>
</dbReference>
<dbReference type="Gene3D" id="3.40.50.300">
    <property type="entry name" value="P-loop containing nucleotide triphosphate hydrolases"/>
    <property type="match status" value="1"/>
</dbReference>
<dbReference type="Pfam" id="PF01926">
    <property type="entry name" value="MMR_HSR1"/>
    <property type="match status" value="1"/>
</dbReference>
<dbReference type="EC" id="3.6.-.-" evidence="3"/>
<dbReference type="GO" id="GO:0016787">
    <property type="term" value="F:hydrolase activity"/>
    <property type="evidence" value="ECO:0007669"/>
    <property type="project" value="UniProtKB-KW"/>
</dbReference>
<dbReference type="InterPro" id="IPR018948">
    <property type="entry name" value="GTP-bd_TrmE_N"/>
</dbReference>
<dbReference type="SUPFAM" id="SSF103025">
    <property type="entry name" value="Folate-binding domain"/>
    <property type="match status" value="1"/>
</dbReference>
<dbReference type="InterPro" id="IPR027266">
    <property type="entry name" value="TrmE/GcvT-like"/>
</dbReference>
<evidence type="ECO:0000259" key="1">
    <source>
        <dbReference type="Pfam" id="PF01926"/>
    </source>
</evidence>
<feature type="domain" description="GTP-binding protein TrmE N-terminal" evidence="2">
    <location>
        <begin position="25"/>
        <end position="136"/>
    </location>
</feature>
<keyword evidence="4" id="KW-1185">Reference proteome</keyword>
<feature type="domain" description="G" evidence="1">
    <location>
        <begin position="203"/>
        <end position="289"/>
    </location>
</feature>
<comment type="caution">
    <text evidence="3">The sequence shown here is derived from an EMBL/GenBank/DDBJ whole genome shotgun (WGS) entry which is preliminary data.</text>
</comment>
<dbReference type="Gene3D" id="3.30.1360.120">
    <property type="entry name" value="Probable tRNA modification gtpase trme, domain 1"/>
    <property type="match status" value="1"/>
</dbReference>
<dbReference type="InterPro" id="IPR027417">
    <property type="entry name" value="P-loop_NTPase"/>
</dbReference>
<proteinExistence type="predicted"/>
<dbReference type="InterPro" id="IPR005225">
    <property type="entry name" value="Small_GTP-bd"/>
</dbReference>
<accession>A0ABX4MKH1</accession>
<dbReference type="NCBIfam" id="TIGR00231">
    <property type="entry name" value="small_GTP"/>
    <property type="match status" value="1"/>
</dbReference>
<dbReference type="InterPro" id="IPR006073">
    <property type="entry name" value="GTP-bd"/>
</dbReference>
<evidence type="ECO:0000259" key="2">
    <source>
        <dbReference type="Pfam" id="PF10396"/>
    </source>
</evidence>
<evidence type="ECO:0000313" key="3">
    <source>
        <dbReference type="EMBL" id="PIM96578.1"/>
    </source>
</evidence>
<dbReference type="Pfam" id="PF10396">
    <property type="entry name" value="TrmE_N"/>
    <property type="match status" value="1"/>
</dbReference>
<protein>
    <submittedName>
        <fullName evidence="3">tRNA modification GTPase MnmE</fullName>
        <ecNumber evidence="3">3.6.-.-</ecNumber>
    </submittedName>
</protein>
<dbReference type="PANTHER" id="PTHR42714:SF3">
    <property type="entry name" value="HFLX-TYPE G DOMAIN-CONTAINING PROTEIN"/>
    <property type="match status" value="1"/>
</dbReference>
<dbReference type="SUPFAM" id="SSF52540">
    <property type="entry name" value="P-loop containing nucleoside triphosphate hydrolases"/>
    <property type="match status" value="1"/>
</dbReference>
<dbReference type="Proteomes" id="UP000229529">
    <property type="component" value="Unassembled WGS sequence"/>
</dbReference>
<reference evidence="3" key="1">
    <citation type="submission" date="2017-09" db="EMBL/GenBank/DDBJ databases">
        <authorList>
            <person name="Campbell M.A."/>
            <person name="Lukasik P."/>
            <person name="Simon C."/>
            <person name="McCutcheon J.P."/>
        </authorList>
    </citation>
    <scope>NUCLEOTIDE SEQUENCE [LARGE SCALE GENOMIC DNA]</scope>
    <source>
        <strain evidence="3">ALECUR</strain>
    </source>
</reference>